<dbReference type="InterPro" id="IPR015943">
    <property type="entry name" value="WD40/YVTN_repeat-like_dom_sf"/>
</dbReference>
<gene>
    <name evidence="8" type="ORF">EB796_003076</name>
</gene>
<keyword evidence="9" id="KW-1185">Reference proteome</keyword>
<dbReference type="Proteomes" id="UP000593567">
    <property type="component" value="Unassembled WGS sequence"/>
</dbReference>
<reference evidence="8" key="1">
    <citation type="submission" date="2020-06" db="EMBL/GenBank/DDBJ databases">
        <title>Draft genome of Bugula neritina, a colonial animal packing powerful symbionts and potential medicines.</title>
        <authorList>
            <person name="Rayko M."/>
        </authorList>
    </citation>
    <scope>NUCLEOTIDE SEQUENCE [LARGE SCALE GENOMIC DNA]</scope>
    <source>
        <strain evidence="8">Kwan_BN1</strain>
    </source>
</reference>
<dbReference type="InterPro" id="IPR007148">
    <property type="entry name" value="SSU_processome_Utp12"/>
</dbReference>
<feature type="repeat" description="WD" evidence="4">
    <location>
        <begin position="644"/>
        <end position="676"/>
    </location>
</feature>
<dbReference type="SMART" id="SM00320">
    <property type="entry name" value="WD40"/>
    <property type="match status" value="9"/>
</dbReference>
<dbReference type="PANTHER" id="PTHR19853">
    <property type="entry name" value="WD REPEAT CONTAINING PROTEIN 3 WDR3"/>
    <property type="match status" value="1"/>
</dbReference>
<dbReference type="InterPro" id="IPR051570">
    <property type="entry name" value="TBC1_cilium_biogenesis"/>
</dbReference>
<feature type="repeat" description="WD" evidence="4">
    <location>
        <begin position="134"/>
        <end position="167"/>
    </location>
</feature>
<feature type="region of interest" description="Disordered" evidence="5">
    <location>
        <begin position="185"/>
        <end position="214"/>
    </location>
</feature>
<dbReference type="GO" id="GO:0032040">
    <property type="term" value="C:small-subunit processome"/>
    <property type="evidence" value="ECO:0007669"/>
    <property type="project" value="TreeGrafter"/>
</dbReference>
<dbReference type="Pfam" id="PF12894">
    <property type="entry name" value="ANAPC4_WD40"/>
    <property type="match status" value="1"/>
</dbReference>
<proteinExistence type="inferred from homology"/>
<dbReference type="FunFam" id="2.130.10.10:FF:000157">
    <property type="entry name" value="WD repeat domain 3"/>
    <property type="match status" value="1"/>
</dbReference>
<sequence length="823" mass="92043">MGLTKQYHRYNAAGVFSLIASGKCNVVWLNYEGRKDKYCAVGACEDVLIWDVKTGQQVGRLPGDEHEVVRLAASPNGSHIAVGYHNGTVKMFDIKSGEELVTFSGHKTAISTLASKDTFVKFWDLDTQHCFRTLLTHKTEVYGIQLDHDESRMYTGSADNEIRVYNLAPVTEELQEKLKEAKEIAASNSKKQKVKDETMDEGSDSEGDADQEEEQLVEERLLSCQYAGSLLRTGKGRTVNLYIDSSGRSLTCHGLDKSIEMFLIRTPEEKKQLRKKAASKLRKRLRNDGEDDQGVKEATYQLTVEEQHSRHVPVRLPAKASSVATICSPAGSCQFVALLSNNGLYFGQVDLTEQKSLISKASHLSTPGHKSDVRALCFSNDDSAIASASGDQLKVWNRDSLKCIRTMPCGYALCCAFLPGDRYIVVGTKAGILQIFDIASSCLVEEVEAHKEAIWSLCVLPDKRGIVTGSADQKVKFWQFELVEEDEAEEDENSMDTSESAQIPTKNRRLTLVPTRVLKMSDAVLCVKVCANNKLLAVSLNDYTIKVFYVDTLKFFLSLYGHSLPASVIDISTDSTLLVSGSADKNIKIWGLDFGDCHKSIFAHDDDIMGVCFLPKTHLFFSCARDGSIKQWDADKFTHVTTLRPAHHAEVWSIVSSSSGMSLVSSSHDRSIRVWEKSAEVLVLEEEMEQQREKEADMELEKEENPVVPGETSEEIGFASKKTVESVKSTERIMEAIDLWRTEKDKIVKSDEDLHPLLRAFKCKSPVDYVLEVLKKVKPSELEESLLVMPFHFATDLLQLLDVLLKQQRNVELVTKCLLFLMR</sequence>
<feature type="compositionally biased region" description="Acidic residues" evidence="5">
    <location>
        <begin position="198"/>
        <end position="214"/>
    </location>
</feature>
<keyword evidence="2" id="KW-0677">Repeat</keyword>
<feature type="repeat" description="WD" evidence="4">
    <location>
        <begin position="601"/>
        <end position="642"/>
    </location>
</feature>
<evidence type="ECO:0000259" key="7">
    <source>
        <dbReference type="Pfam" id="PF12894"/>
    </source>
</evidence>
<evidence type="ECO:0000256" key="2">
    <source>
        <dbReference type="ARBA" id="ARBA00022737"/>
    </source>
</evidence>
<accession>A0A7J7KIU5</accession>
<dbReference type="EMBL" id="VXIV02000390">
    <property type="protein sequence ID" value="KAF6038630.1"/>
    <property type="molecule type" value="Genomic_DNA"/>
</dbReference>
<feature type="repeat" description="WD" evidence="4">
    <location>
        <begin position="61"/>
        <end position="102"/>
    </location>
</feature>
<comment type="caution">
    <text evidence="8">The sequence shown here is derived from an EMBL/GenBank/DDBJ whole genome shotgun (WGS) entry which is preliminary data.</text>
</comment>
<dbReference type="InterPro" id="IPR001680">
    <property type="entry name" value="WD40_rpt"/>
</dbReference>
<dbReference type="AlphaFoldDB" id="A0A7J7KIU5"/>
<evidence type="ECO:0000256" key="1">
    <source>
        <dbReference type="ARBA" id="ARBA00022574"/>
    </source>
</evidence>
<dbReference type="Pfam" id="PF04003">
    <property type="entry name" value="Utp12"/>
    <property type="match status" value="1"/>
</dbReference>
<feature type="domain" description="Anaphase-promoting complex subunit 4-like WD40" evidence="7">
    <location>
        <begin position="55"/>
        <end position="113"/>
    </location>
</feature>
<dbReference type="Pfam" id="PF00400">
    <property type="entry name" value="WD40"/>
    <property type="match status" value="1"/>
</dbReference>
<dbReference type="CDD" id="cd00200">
    <property type="entry name" value="WD40"/>
    <property type="match status" value="1"/>
</dbReference>
<dbReference type="PRINTS" id="PR00320">
    <property type="entry name" value="GPROTEINBRPT"/>
</dbReference>
<feature type="repeat" description="WD" evidence="4">
    <location>
        <begin position="447"/>
        <end position="481"/>
    </location>
</feature>
<feature type="domain" description="Small-subunit processome Utp12" evidence="6">
    <location>
        <begin position="768"/>
        <end position="823"/>
    </location>
</feature>
<protein>
    <submittedName>
        <fullName evidence="8">WDR3</fullName>
    </submittedName>
</protein>
<dbReference type="OrthoDB" id="407922at2759"/>
<evidence type="ECO:0000313" key="9">
    <source>
        <dbReference type="Proteomes" id="UP000593567"/>
    </source>
</evidence>
<dbReference type="GO" id="GO:0030490">
    <property type="term" value="P:maturation of SSU-rRNA"/>
    <property type="evidence" value="ECO:0007669"/>
    <property type="project" value="TreeGrafter"/>
</dbReference>
<evidence type="ECO:0000256" key="3">
    <source>
        <dbReference type="ARBA" id="ARBA00038229"/>
    </source>
</evidence>
<feature type="repeat" description="WD" evidence="4">
    <location>
        <begin position="559"/>
        <end position="600"/>
    </location>
</feature>
<feature type="region of interest" description="Disordered" evidence="5">
    <location>
        <begin position="695"/>
        <end position="714"/>
    </location>
</feature>
<dbReference type="PROSITE" id="PS50082">
    <property type="entry name" value="WD_REPEATS_2"/>
    <property type="match status" value="6"/>
</dbReference>
<name>A0A7J7KIU5_BUGNE</name>
<dbReference type="InterPro" id="IPR020472">
    <property type="entry name" value="WD40_PAC1"/>
</dbReference>
<dbReference type="SUPFAM" id="SSF50978">
    <property type="entry name" value="WD40 repeat-like"/>
    <property type="match status" value="2"/>
</dbReference>
<dbReference type="GO" id="GO:0030515">
    <property type="term" value="F:snoRNA binding"/>
    <property type="evidence" value="ECO:0007669"/>
    <property type="project" value="TreeGrafter"/>
</dbReference>
<evidence type="ECO:0000256" key="5">
    <source>
        <dbReference type="SAM" id="MobiDB-lite"/>
    </source>
</evidence>
<evidence type="ECO:0000259" key="6">
    <source>
        <dbReference type="Pfam" id="PF04003"/>
    </source>
</evidence>
<keyword evidence="1 4" id="KW-0853">WD repeat</keyword>
<organism evidence="8 9">
    <name type="scientific">Bugula neritina</name>
    <name type="common">Brown bryozoan</name>
    <name type="synonym">Sertularia neritina</name>
    <dbReference type="NCBI Taxonomy" id="10212"/>
    <lineage>
        <taxon>Eukaryota</taxon>
        <taxon>Metazoa</taxon>
        <taxon>Spiralia</taxon>
        <taxon>Lophotrochozoa</taxon>
        <taxon>Bryozoa</taxon>
        <taxon>Gymnolaemata</taxon>
        <taxon>Cheilostomatida</taxon>
        <taxon>Flustrina</taxon>
        <taxon>Buguloidea</taxon>
        <taxon>Bugulidae</taxon>
        <taxon>Bugula</taxon>
    </lineage>
</organism>
<comment type="similarity">
    <text evidence="3">Belongs to the WD repeat WDR3/UTP12 family.</text>
</comment>
<dbReference type="InterPro" id="IPR036322">
    <property type="entry name" value="WD40_repeat_dom_sf"/>
</dbReference>
<dbReference type="PROSITE" id="PS50294">
    <property type="entry name" value="WD_REPEATS_REGION"/>
    <property type="match status" value="4"/>
</dbReference>
<dbReference type="PANTHER" id="PTHR19853:SF0">
    <property type="entry name" value="WD REPEAT-CONTAINING PROTEIN 3"/>
    <property type="match status" value="1"/>
</dbReference>
<evidence type="ECO:0000256" key="4">
    <source>
        <dbReference type="PROSITE-ProRule" id="PRU00221"/>
    </source>
</evidence>
<evidence type="ECO:0000313" key="8">
    <source>
        <dbReference type="EMBL" id="KAF6038630.1"/>
    </source>
</evidence>
<dbReference type="Pfam" id="PF25172">
    <property type="entry name" value="Beta-prop_WDR3_2nd"/>
    <property type="match status" value="1"/>
</dbReference>
<feature type="compositionally biased region" description="Basic and acidic residues" evidence="5">
    <location>
        <begin position="695"/>
        <end position="705"/>
    </location>
</feature>
<dbReference type="Gene3D" id="2.130.10.10">
    <property type="entry name" value="YVTN repeat-like/Quinoprotein amine dehydrogenase"/>
    <property type="match status" value="5"/>
</dbReference>
<dbReference type="InterPro" id="IPR024977">
    <property type="entry name" value="Apc4-like_WD40_dom"/>
</dbReference>
<dbReference type="GO" id="GO:0034388">
    <property type="term" value="C:Pwp2p-containing subcomplex of 90S preribosome"/>
    <property type="evidence" value="ECO:0007669"/>
    <property type="project" value="TreeGrafter"/>
</dbReference>